<proteinExistence type="predicted"/>
<evidence type="ECO:0000313" key="1">
    <source>
        <dbReference type="EMBL" id="MDQ0227459.1"/>
    </source>
</evidence>
<protein>
    <submittedName>
        <fullName evidence="1">Uncharacterized protein</fullName>
    </submittedName>
</protein>
<dbReference type="Proteomes" id="UP001232245">
    <property type="component" value="Unassembled WGS sequence"/>
</dbReference>
<keyword evidence="2" id="KW-1185">Reference proteome</keyword>
<sequence>MDEKAKSYIELYIYFSKNLGRFLTKSEQDFLKWIVIKES</sequence>
<comment type="caution">
    <text evidence="1">The sequence shown here is derived from an EMBL/GenBank/DDBJ whole genome shotgun (WGS) entry which is preliminary data.</text>
</comment>
<gene>
    <name evidence="1" type="ORF">J2S02_003804</name>
</gene>
<reference evidence="1 2" key="1">
    <citation type="submission" date="2023-07" db="EMBL/GenBank/DDBJ databases">
        <title>Genomic Encyclopedia of Type Strains, Phase IV (KMG-IV): sequencing the most valuable type-strain genomes for metagenomic binning, comparative biology and taxonomic classification.</title>
        <authorList>
            <person name="Goeker M."/>
        </authorList>
    </citation>
    <scope>NUCLEOTIDE SEQUENCE [LARGE SCALE GENOMIC DNA]</scope>
    <source>
        <strain evidence="1 2">DSM 17723</strain>
    </source>
</reference>
<name>A0ABT9Z5B7_9BACI</name>
<dbReference type="EMBL" id="JAUSTZ010000009">
    <property type="protein sequence ID" value="MDQ0227459.1"/>
    <property type="molecule type" value="Genomic_DNA"/>
</dbReference>
<evidence type="ECO:0000313" key="2">
    <source>
        <dbReference type="Proteomes" id="UP001232245"/>
    </source>
</evidence>
<accession>A0ABT9Z5B7</accession>
<organism evidence="1 2">
    <name type="scientific">Metabacillus niabensis</name>
    <dbReference type="NCBI Taxonomy" id="324854"/>
    <lineage>
        <taxon>Bacteria</taxon>
        <taxon>Bacillati</taxon>
        <taxon>Bacillota</taxon>
        <taxon>Bacilli</taxon>
        <taxon>Bacillales</taxon>
        <taxon>Bacillaceae</taxon>
        <taxon>Metabacillus</taxon>
    </lineage>
</organism>